<dbReference type="PROSITE" id="PS50857">
    <property type="entry name" value="COX2_CUA"/>
    <property type="match status" value="1"/>
</dbReference>
<protein>
    <recommendedName>
        <fullName evidence="4 18">Cytochrome c oxidase subunit 2</fullName>
    </recommendedName>
</protein>
<keyword evidence="7 18" id="KW-0812">Transmembrane</keyword>
<evidence type="ECO:0000256" key="3">
    <source>
        <dbReference type="ARBA" id="ARBA00011164"/>
    </source>
</evidence>
<dbReference type="Pfam" id="PF02790">
    <property type="entry name" value="COX2_TM"/>
    <property type="match status" value="1"/>
</dbReference>
<evidence type="ECO:0000313" key="22">
    <source>
        <dbReference type="EMBL" id="ALO64861.1"/>
    </source>
</evidence>
<dbReference type="SUPFAM" id="SSF81464">
    <property type="entry name" value="Cytochrome c oxidase subunit II-like, transmembrane region"/>
    <property type="match status" value="1"/>
</dbReference>
<feature type="transmembrane region" description="Helical" evidence="19">
    <location>
        <begin position="63"/>
        <end position="87"/>
    </location>
</feature>
<dbReference type="PANTHER" id="PTHR22888">
    <property type="entry name" value="CYTOCHROME C OXIDASE, SUBUNIT II"/>
    <property type="match status" value="1"/>
</dbReference>
<dbReference type="GO" id="GO:0016491">
    <property type="term" value="F:oxidoreductase activity"/>
    <property type="evidence" value="ECO:0007669"/>
    <property type="project" value="InterPro"/>
</dbReference>
<comment type="subcellular location">
    <subcellularLocation>
        <location evidence="1 18">Mitochondrion inner membrane</location>
        <topology evidence="1 18">Multi-pass membrane protein</topology>
    </subcellularLocation>
</comment>
<dbReference type="PROSITE" id="PS50999">
    <property type="entry name" value="COX2_TM"/>
    <property type="match status" value="1"/>
</dbReference>
<comment type="cofactor">
    <cofactor evidence="18">
        <name>Cu cation</name>
        <dbReference type="ChEBI" id="CHEBI:23378"/>
    </cofactor>
    <text evidence="18">Binds a copper A center.</text>
</comment>
<keyword evidence="8 18" id="KW-0479">Metal-binding</keyword>
<dbReference type="GO" id="GO:0042773">
    <property type="term" value="P:ATP synthesis coupled electron transport"/>
    <property type="evidence" value="ECO:0007669"/>
    <property type="project" value="TreeGrafter"/>
</dbReference>
<keyword evidence="16 18" id="KW-0472">Membrane</keyword>
<dbReference type="PRINTS" id="PR01166">
    <property type="entry name" value="CYCOXIDASEII"/>
</dbReference>
<feature type="domain" description="Cytochrome oxidase subunit II copper A binding" evidence="20">
    <location>
        <begin position="92"/>
        <end position="223"/>
    </location>
</feature>
<dbReference type="InterPro" id="IPR034210">
    <property type="entry name" value="CcO_II_C"/>
</dbReference>
<evidence type="ECO:0000259" key="21">
    <source>
        <dbReference type="PROSITE" id="PS50999"/>
    </source>
</evidence>
<dbReference type="PROSITE" id="PS00078">
    <property type="entry name" value="COX2"/>
    <property type="match status" value="1"/>
</dbReference>
<evidence type="ECO:0000256" key="11">
    <source>
        <dbReference type="ARBA" id="ARBA00022967"/>
    </source>
</evidence>
<proteinExistence type="inferred from homology"/>
<evidence type="ECO:0000256" key="8">
    <source>
        <dbReference type="ARBA" id="ARBA00022723"/>
    </source>
</evidence>
<keyword evidence="9 18" id="KW-0999">Mitochondrion inner membrane</keyword>
<dbReference type="Gene3D" id="1.10.287.90">
    <property type="match status" value="1"/>
</dbReference>
<keyword evidence="14 18" id="KW-0186">Copper</keyword>
<evidence type="ECO:0000259" key="20">
    <source>
        <dbReference type="PROSITE" id="PS50857"/>
    </source>
</evidence>
<dbReference type="SUPFAM" id="SSF49503">
    <property type="entry name" value="Cupredoxins"/>
    <property type="match status" value="1"/>
</dbReference>
<evidence type="ECO:0000256" key="5">
    <source>
        <dbReference type="ARBA" id="ARBA00022448"/>
    </source>
</evidence>
<dbReference type="GO" id="GO:0005507">
    <property type="term" value="F:copper ion binding"/>
    <property type="evidence" value="ECO:0007669"/>
    <property type="project" value="InterPro"/>
</dbReference>
<dbReference type="AlphaFoldDB" id="A0A0S2LU20"/>
<comment type="subunit">
    <text evidence="3">Component of the cytochrome c oxidase (complex IV, CIV), a multisubunit enzyme composed of a catalytic core of 3 subunits and several supernumerary subunits. The complex exists as a monomer or a dimer and forms supercomplexes (SCs) in the inner mitochondrial membrane with ubiquinol-cytochrome c oxidoreductase (cytochrome b-c1 complex, complex III, CIII).</text>
</comment>
<sequence>MSTWNMFSFQDSNSFYSDNLISFHNLTMMMMMMIITLTMYFIMDFSLNNFLNLNLLKNHTIEIIWTLTPMIILMIICFPSLKILYYIDEIMNPYFSIKSIGHQWYWSYEYPEFNNYEFDSYMLNYESMNQFRLLETDNRLIIPFKISMRMIVSSTDVIHSWTIPSLGIKVDAIPGRINQLNLFCIRPGIYFGQCSEICGMNHSFMPIMLESTSYELFSNWIKKKLMWKFS</sequence>
<comment type="similarity">
    <text evidence="2 18">Belongs to the cytochrome c oxidase subunit 2 family.</text>
</comment>
<dbReference type="NCBIfam" id="TIGR02866">
    <property type="entry name" value="CoxB"/>
    <property type="match status" value="1"/>
</dbReference>
<dbReference type="InterPro" id="IPR011759">
    <property type="entry name" value="Cyt_c_oxidase_su2_TM_dom"/>
</dbReference>
<keyword evidence="5 18" id="KW-0813">Transport</keyword>
<accession>A0A0S2LU20</accession>
<dbReference type="GO" id="GO:0004129">
    <property type="term" value="F:cytochrome-c oxidase activity"/>
    <property type="evidence" value="ECO:0007669"/>
    <property type="project" value="UniProtKB-EC"/>
</dbReference>
<comment type="function">
    <text evidence="18">Component of the cytochrome c oxidase, the last enzyme in the mitochondrial electron transport chain which drives oxidative phosphorylation. The respiratory chain contains 3 multisubunit complexes succinate dehydrogenase (complex II, CII), ubiquinol-cytochrome c oxidoreductase (cytochrome b-c1 complex, complex III, CIII) and cytochrome c oxidase (complex IV, CIV), that cooperate to transfer electrons derived from NADH and succinate to molecular oxygen, creating an electrochemical gradient over the inner membrane that drives transmembrane transport and the ATP synthase. Cytochrome c oxidase is the component of the respiratory chain that catalyzes the reduction of oxygen to water. Electrons originating from reduced cytochrome c in the intermembrane space (IMS) are transferred via the dinuclear copper A center (CU(A)) of subunit 2 and heme A of subunit 1 to the active site in subunit 1, a binuclear center (BNC) formed by heme A3 and copper B (CU(B)). The BNC reduces molecular oxygen to 2 water molecules using 4 electrons from cytochrome c in the IMS and 4 protons from the mitochondrial matrix.</text>
</comment>
<dbReference type="FunFam" id="2.60.40.420:FF:000001">
    <property type="entry name" value="Cytochrome c oxidase subunit 2"/>
    <property type="match status" value="1"/>
</dbReference>
<dbReference type="EMBL" id="KT164681">
    <property type="protein sequence ID" value="ALO64861.1"/>
    <property type="molecule type" value="Genomic_DNA"/>
</dbReference>
<evidence type="ECO:0000256" key="2">
    <source>
        <dbReference type="ARBA" id="ARBA00007866"/>
    </source>
</evidence>
<feature type="transmembrane region" description="Helical" evidence="19">
    <location>
        <begin position="21"/>
        <end position="43"/>
    </location>
</feature>
<evidence type="ECO:0000256" key="1">
    <source>
        <dbReference type="ARBA" id="ARBA00004448"/>
    </source>
</evidence>
<geneLocation type="mitochondrion" evidence="22"/>
<evidence type="ECO:0000256" key="18">
    <source>
        <dbReference type="RuleBase" id="RU000457"/>
    </source>
</evidence>
<evidence type="ECO:0000256" key="19">
    <source>
        <dbReference type="SAM" id="Phobius"/>
    </source>
</evidence>
<evidence type="ECO:0000256" key="4">
    <source>
        <dbReference type="ARBA" id="ARBA00015946"/>
    </source>
</evidence>
<keyword evidence="11" id="KW-1278">Translocase</keyword>
<dbReference type="InterPro" id="IPR001505">
    <property type="entry name" value="Copper_CuA"/>
</dbReference>
<evidence type="ECO:0000256" key="6">
    <source>
        <dbReference type="ARBA" id="ARBA00022660"/>
    </source>
</evidence>
<dbReference type="PANTHER" id="PTHR22888:SF9">
    <property type="entry name" value="CYTOCHROME C OXIDASE SUBUNIT 2"/>
    <property type="match status" value="1"/>
</dbReference>
<dbReference type="InterPro" id="IPR008972">
    <property type="entry name" value="Cupredoxin"/>
</dbReference>
<evidence type="ECO:0000256" key="7">
    <source>
        <dbReference type="ARBA" id="ARBA00022692"/>
    </source>
</evidence>
<organism evidence="22">
    <name type="scientific">Bombus lucorum</name>
    <name type="common">White-tailed bumblebee</name>
    <dbReference type="NCBI Taxonomy" id="30193"/>
    <lineage>
        <taxon>Eukaryota</taxon>
        <taxon>Metazoa</taxon>
        <taxon>Ecdysozoa</taxon>
        <taxon>Arthropoda</taxon>
        <taxon>Hexapoda</taxon>
        <taxon>Insecta</taxon>
        <taxon>Pterygota</taxon>
        <taxon>Neoptera</taxon>
        <taxon>Endopterygota</taxon>
        <taxon>Hymenoptera</taxon>
        <taxon>Apocrita</taxon>
        <taxon>Aculeata</taxon>
        <taxon>Apoidea</taxon>
        <taxon>Anthophila</taxon>
        <taxon>Apidae</taxon>
        <taxon>Bombus</taxon>
        <taxon>Bombus</taxon>
    </lineage>
</organism>
<evidence type="ECO:0000256" key="17">
    <source>
        <dbReference type="ARBA" id="ARBA00049512"/>
    </source>
</evidence>
<keyword evidence="15 18" id="KW-0496">Mitochondrion</keyword>
<keyword evidence="13 19" id="KW-1133">Transmembrane helix</keyword>
<evidence type="ECO:0000256" key="14">
    <source>
        <dbReference type="ARBA" id="ARBA00023008"/>
    </source>
</evidence>
<comment type="catalytic activity">
    <reaction evidence="17">
        <text>4 Fe(II)-[cytochrome c] + O2 + 8 H(+)(in) = 4 Fe(III)-[cytochrome c] + 2 H2O + 4 H(+)(out)</text>
        <dbReference type="Rhea" id="RHEA:11436"/>
        <dbReference type="Rhea" id="RHEA-COMP:10350"/>
        <dbReference type="Rhea" id="RHEA-COMP:14399"/>
        <dbReference type="ChEBI" id="CHEBI:15377"/>
        <dbReference type="ChEBI" id="CHEBI:15378"/>
        <dbReference type="ChEBI" id="CHEBI:15379"/>
        <dbReference type="ChEBI" id="CHEBI:29033"/>
        <dbReference type="ChEBI" id="CHEBI:29034"/>
        <dbReference type="EC" id="7.1.1.9"/>
    </reaction>
    <physiologicalReaction direction="left-to-right" evidence="17">
        <dbReference type="Rhea" id="RHEA:11437"/>
    </physiologicalReaction>
</comment>
<reference evidence="22" key="1">
    <citation type="submission" date="2015-06" db="EMBL/GenBank/DDBJ databases">
        <title>High-throughput detection of wild bee species with mitogenome skimming and resequencing (mt-S/R).</title>
        <authorList>
            <person name="Tang M."/>
            <person name="Hardman C."/>
            <person name="Ji Y."/>
            <person name="Meng G."/>
            <person name="Liu S."/>
            <person name="Tan M."/>
            <person name="Yang S."/>
            <person name="Yang C."/>
            <person name="Moss E."/>
            <person name="Nevard T."/>
            <person name="Potts S.G."/>
            <person name="Zhou X."/>
            <person name="Yu D.W."/>
        </authorList>
    </citation>
    <scope>NUCLEOTIDE SEQUENCE</scope>
</reference>
<dbReference type="InterPro" id="IPR014222">
    <property type="entry name" value="Cyt_c_oxidase_su2"/>
</dbReference>
<gene>
    <name evidence="22" type="primary">COX2</name>
</gene>
<evidence type="ECO:0000256" key="10">
    <source>
        <dbReference type="ARBA" id="ARBA00022842"/>
    </source>
</evidence>
<dbReference type="InterPro" id="IPR002429">
    <property type="entry name" value="CcO_II-like_C"/>
</dbReference>
<evidence type="ECO:0000256" key="9">
    <source>
        <dbReference type="ARBA" id="ARBA00022792"/>
    </source>
</evidence>
<name>A0A0S2LU20_BOMLU</name>
<keyword evidence="6 18" id="KW-0679">Respiratory chain</keyword>
<dbReference type="InterPro" id="IPR036257">
    <property type="entry name" value="Cyt_c_oxidase_su2_TM_sf"/>
</dbReference>
<evidence type="ECO:0000256" key="15">
    <source>
        <dbReference type="ARBA" id="ARBA00023128"/>
    </source>
</evidence>
<keyword evidence="12 18" id="KW-0249">Electron transport</keyword>
<feature type="domain" description="Cytochrome oxidase subunit II transmembrane region profile" evidence="21">
    <location>
        <begin position="1"/>
        <end position="91"/>
    </location>
</feature>
<keyword evidence="10" id="KW-0460">Magnesium</keyword>
<dbReference type="Pfam" id="PF00116">
    <property type="entry name" value="COX2"/>
    <property type="match status" value="1"/>
</dbReference>
<dbReference type="Gene3D" id="2.60.40.420">
    <property type="entry name" value="Cupredoxins - blue copper proteins"/>
    <property type="match status" value="1"/>
</dbReference>
<dbReference type="GO" id="GO:0005743">
    <property type="term" value="C:mitochondrial inner membrane"/>
    <property type="evidence" value="ECO:0007669"/>
    <property type="project" value="UniProtKB-SubCell"/>
</dbReference>
<dbReference type="CDD" id="cd13912">
    <property type="entry name" value="CcO_II_C"/>
    <property type="match status" value="1"/>
</dbReference>
<dbReference type="InterPro" id="IPR045187">
    <property type="entry name" value="CcO_II"/>
</dbReference>
<evidence type="ECO:0000256" key="16">
    <source>
        <dbReference type="ARBA" id="ARBA00023136"/>
    </source>
</evidence>
<evidence type="ECO:0000256" key="12">
    <source>
        <dbReference type="ARBA" id="ARBA00022982"/>
    </source>
</evidence>
<evidence type="ECO:0000256" key="13">
    <source>
        <dbReference type="ARBA" id="ARBA00022989"/>
    </source>
</evidence>